<dbReference type="EMBL" id="LN829119">
    <property type="protein sequence ID" value="CPR22518.1"/>
    <property type="molecule type" value="Genomic_DNA"/>
</dbReference>
<organism evidence="3 4">
    <name type="scientific">Candidatus Filomicrobium marinum</name>
    <dbReference type="NCBI Taxonomy" id="1608628"/>
    <lineage>
        <taxon>Bacteria</taxon>
        <taxon>Pseudomonadati</taxon>
        <taxon>Pseudomonadota</taxon>
        <taxon>Alphaproteobacteria</taxon>
        <taxon>Hyphomicrobiales</taxon>
        <taxon>Hyphomicrobiaceae</taxon>
        <taxon>Filomicrobium</taxon>
    </lineage>
</organism>
<evidence type="ECO:0000256" key="1">
    <source>
        <dbReference type="SAM" id="SignalP"/>
    </source>
</evidence>
<evidence type="ECO:0000259" key="2">
    <source>
        <dbReference type="Pfam" id="PF06904"/>
    </source>
</evidence>
<sequence length="222" mass="24266">MSVRIQSVNISACLLVAFLAASCGTSTNFVAKYEPWRAESERACLAAGVVRESPFIRTRSALGGPSVCGAERPFEMSAADNGRVAMRPAALLRCPMINPVDDWVRRSVIPAARHYFNADLVSIKVAASYGCRPMNHVSGAKLSEHGHANALDVSGFELSNGRTISVTRGWGGRPDERDFLRVVHQGACQRFTTVLGPNYDSNHHDHFHMDLARRGGTRKVCR</sequence>
<feature type="domain" description="Extensin-like C-terminal" evidence="2">
    <location>
        <begin position="43"/>
        <end position="222"/>
    </location>
</feature>
<dbReference type="Proteomes" id="UP000033187">
    <property type="component" value="Chromosome 1"/>
</dbReference>
<evidence type="ECO:0000313" key="4">
    <source>
        <dbReference type="Proteomes" id="UP000033187"/>
    </source>
</evidence>
<accession>A0A0D6JKM8</accession>
<evidence type="ECO:0000313" key="3">
    <source>
        <dbReference type="EMBL" id="CPR22518.1"/>
    </source>
</evidence>
<dbReference type="AlphaFoldDB" id="A0A0D6JKM8"/>
<proteinExistence type="predicted"/>
<gene>
    <name evidence="3" type="ORF">YBN1229_v1_3951</name>
</gene>
<protein>
    <submittedName>
        <fullName evidence="3">Extensin family protein</fullName>
    </submittedName>
</protein>
<dbReference type="OrthoDB" id="9809788at2"/>
<keyword evidence="1" id="KW-0732">Signal</keyword>
<feature type="signal peptide" evidence="1">
    <location>
        <begin position="1"/>
        <end position="31"/>
    </location>
</feature>
<reference evidence="4" key="1">
    <citation type="submission" date="2015-02" db="EMBL/GenBank/DDBJ databases">
        <authorList>
            <person name="Chooi Y.-H."/>
        </authorList>
    </citation>
    <scope>NUCLEOTIDE SEQUENCE [LARGE SCALE GENOMIC DNA]</scope>
    <source>
        <strain evidence="4">strain Y</strain>
    </source>
</reference>
<dbReference type="RefSeq" id="WP_076605359.1">
    <property type="nucleotide sequence ID" value="NZ_LN829118.1"/>
</dbReference>
<feature type="chain" id="PRO_5002306326" evidence="1">
    <location>
        <begin position="32"/>
        <end position="222"/>
    </location>
</feature>
<dbReference type="KEGG" id="fiy:BN1229_v1_3951"/>
<name>A0A0D6JKM8_9HYPH</name>
<dbReference type="InterPro" id="IPR009683">
    <property type="entry name" value="Extensin-like_C"/>
</dbReference>
<dbReference type="Pfam" id="PF06904">
    <property type="entry name" value="Extensin-like_C"/>
    <property type="match status" value="1"/>
</dbReference>
<keyword evidence="4" id="KW-1185">Reference proteome</keyword>
<dbReference type="PROSITE" id="PS51257">
    <property type="entry name" value="PROKAR_LIPOPROTEIN"/>
    <property type="match status" value="1"/>
</dbReference>